<dbReference type="Pfam" id="PF02416">
    <property type="entry name" value="TatA_B_E"/>
    <property type="match status" value="1"/>
</dbReference>
<evidence type="ECO:0000256" key="7">
    <source>
        <dbReference type="ARBA" id="ARBA00023136"/>
    </source>
</evidence>
<keyword evidence="2" id="KW-0813">Transport</keyword>
<evidence type="ECO:0000256" key="3">
    <source>
        <dbReference type="ARBA" id="ARBA00022692"/>
    </source>
</evidence>
<protein>
    <submittedName>
        <fullName evidence="9">Sec-independent protein translocase protein TatB</fullName>
    </submittedName>
</protein>
<proteinExistence type="predicted"/>
<dbReference type="InterPro" id="IPR003369">
    <property type="entry name" value="TatA/B/E"/>
</dbReference>
<dbReference type="Proteomes" id="UP000319342">
    <property type="component" value="Chromosome"/>
</dbReference>
<name>A0A518CUP5_9BACT</name>
<keyword evidence="7" id="KW-0472">Membrane</keyword>
<feature type="compositionally biased region" description="Low complexity" evidence="8">
    <location>
        <begin position="157"/>
        <end position="175"/>
    </location>
</feature>
<dbReference type="RefSeq" id="WP_145181666.1">
    <property type="nucleotide sequence ID" value="NZ_CP036290.1"/>
</dbReference>
<feature type="compositionally biased region" description="Basic and acidic residues" evidence="8">
    <location>
        <begin position="176"/>
        <end position="187"/>
    </location>
</feature>
<evidence type="ECO:0000256" key="1">
    <source>
        <dbReference type="ARBA" id="ARBA00004167"/>
    </source>
</evidence>
<dbReference type="EMBL" id="CP036290">
    <property type="protein sequence ID" value="QDU82914.1"/>
    <property type="molecule type" value="Genomic_DNA"/>
</dbReference>
<evidence type="ECO:0000256" key="5">
    <source>
        <dbReference type="ARBA" id="ARBA00022989"/>
    </source>
</evidence>
<comment type="subcellular location">
    <subcellularLocation>
        <location evidence="1">Membrane</location>
        <topology evidence="1">Single-pass membrane protein</topology>
    </subcellularLocation>
</comment>
<keyword evidence="3" id="KW-0812">Transmembrane</keyword>
<dbReference type="AlphaFoldDB" id="A0A518CUP5"/>
<dbReference type="OrthoDB" id="282899at2"/>
<feature type="region of interest" description="Disordered" evidence="8">
    <location>
        <begin position="85"/>
        <end position="187"/>
    </location>
</feature>
<keyword evidence="5" id="KW-1133">Transmembrane helix</keyword>
<feature type="compositionally biased region" description="Basic and acidic residues" evidence="8">
    <location>
        <begin position="101"/>
        <end position="110"/>
    </location>
</feature>
<organism evidence="9 10">
    <name type="scientific">Rohdeia mirabilis</name>
    <dbReference type="NCBI Taxonomy" id="2528008"/>
    <lineage>
        <taxon>Bacteria</taxon>
        <taxon>Pseudomonadati</taxon>
        <taxon>Planctomycetota</taxon>
        <taxon>Planctomycetia</taxon>
        <taxon>Planctomycetia incertae sedis</taxon>
        <taxon>Rohdeia</taxon>
    </lineage>
</organism>
<feature type="compositionally biased region" description="Basic and acidic residues" evidence="8">
    <location>
        <begin position="118"/>
        <end position="132"/>
    </location>
</feature>
<evidence type="ECO:0000256" key="8">
    <source>
        <dbReference type="SAM" id="MobiDB-lite"/>
    </source>
</evidence>
<evidence type="ECO:0000313" key="10">
    <source>
        <dbReference type="Proteomes" id="UP000319342"/>
    </source>
</evidence>
<dbReference type="Gene3D" id="1.20.5.3310">
    <property type="match status" value="1"/>
</dbReference>
<sequence>MLPALNLPNIQEWILIAVVAVLLFGRRLPEVIAQVLHGIRVAREHLDELRRSSGFDQDLRDAQRALRDTRDTLKREARELTAPIPTVQSAKDAVRRSVTGVRDDLEDSIRTAKPPADGVERNPESARIDEAHGAGTASSAGGGADANGPEQSSATKSDGASSAAKPAPDPAASRAPDPEPRDPGHRD</sequence>
<keyword evidence="10" id="KW-1185">Reference proteome</keyword>
<gene>
    <name evidence="9" type="primary">tatB</name>
    <name evidence="9" type="ORF">Pla163_00080</name>
</gene>
<evidence type="ECO:0000313" key="9">
    <source>
        <dbReference type="EMBL" id="QDU82914.1"/>
    </source>
</evidence>
<keyword evidence="4" id="KW-0653">Protein transport</keyword>
<evidence type="ECO:0000256" key="4">
    <source>
        <dbReference type="ARBA" id="ARBA00022927"/>
    </source>
</evidence>
<reference evidence="9 10" key="1">
    <citation type="submission" date="2019-02" db="EMBL/GenBank/DDBJ databases">
        <title>Deep-cultivation of Planctomycetes and their phenomic and genomic characterization uncovers novel biology.</title>
        <authorList>
            <person name="Wiegand S."/>
            <person name="Jogler M."/>
            <person name="Boedeker C."/>
            <person name="Pinto D."/>
            <person name="Vollmers J."/>
            <person name="Rivas-Marin E."/>
            <person name="Kohn T."/>
            <person name="Peeters S.H."/>
            <person name="Heuer A."/>
            <person name="Rast P."/>
            <person name="Oberbeckmann S."/>
            <person name="Bunk B."/>
            <person name="Jeske O."/>
            <person name="Meyerdierks A."/>
            <person name="Storesund J.E."/>
            <person name="Kallscheuer N."/>
            <person name="Luecker S."/>
            <person name="Lage O.M."/>
            <person name="Pohl T."/>
            <person name="Merkel B.J."/>
            <person name="Hornburger P."/>
            <person name="Mueller R.-W."/>
            <person name="Bruemmer F."/>
            <person name="Labrenz M."/>
            <person name="Spormann A.M."/>
            <person name="Op den Camp H."/>
            <person name="Overmann J."/>
            <person name="Amann R."/>
            <person name="Jetten M.S.M."/>
            <person name="Mascher T."/>
            <person name="Medema M.H."/>
            <person name="Devos D.P."/>
            <person name="Kaster A.-K."/>
            <person name="Ovreas L."/>
            <person name="Rohde M."/>
            <person name="Galperin M.Y."/>
            <person name="Jogler C."/>
        </authorList>
    </citation>
    <scope>NUCLEOTIDE SEQUENCE [LARGE SCALE GENOMIC DNA]</scope>
    <source>
        <strain evidence="9 10">Pla163</strain>
    </source>
</reference>
<evidence type="ECO:0000256" key="6">
    <source>
        <dbReference type="ARBA" id="ARBA00023010"/>
    </source>
</evidence>
<keyword evidence="6" id="KW-0811">Translocation</keyword>
<evidence type="ECO:0000256" key="2">
    <source>
        <dbReference type="ARBA" id="ARBA00022448"/>
    </source>
</evidence>
<accession>A0A518CUP5</accession>